<sequence length="282" mass="32054">MAKFSAGQDEILIEEIQKYASIYDYESDNYKNFLVKENAWKKIAFSLKKEGEKLQLGTGSSTSDKPVKWNLYQRLSFLDKVKHERNSKQTLECHENSDQTDPVESSNPSTQSATTNKSNPETHRGSDSTPAVSRCSSAASSLSRSNVKRFRSNDSKDAFLKRFEERAQKRTELLEALQNQKEEIELDEVDLFMKSISLTVKRLPRPLINEAKLGIVTLVNNLEGRVMSSIGSHADQYHSSTNTSLGHYFHSYVPHQQQPNPQLTTDIMEDSNIDDDIIFQLV</sequence>
<accession>A0AAN7VJY0</accession>
<feature type="domain" description="MADF" evidence="3">
    <location>
        <begin position="12"/>
        <end position="49"/>
    </location>
</feature>
<dbReference type="GO" id="GO:0006357">
    <property type="term" value="P:regulation of transcription by RNA polymerase II"/>
    <property type="evidence" value="ECO:0007669"/>
    <property type="project" value="TreeGrafter"/>
</dbReference>
<protein>
    <recommendedName>
        <fullName evidence="3">MADF domain-containing protein</fullName>
    </recommendedName>
</protein>
<organism evidence="4 5">
    <name type="scientific">Pyrocoelia pectoralis</name>
    <dbReference type="NCBI Taxonomy" id="417401"/>
    <lineage>
        <taxon>Eukaryota</taxon>
        <taxon>Metazoa</taxon>
        <taxon>Ecdysozoa</taxon>
        <taxon>Arthropoda</taxon>
        <taxon>Hexapoda</taxon>
        <taxon>Insecta</taxon>
        <taxon>Pterygota</taxon>
        <taxon>Neoptera</taxon>
        <taxon>Endopterygota</taxon>
        <taxon>Coleoptera</taxon>
        <taxon>Polyphaga</taxon>
        <taxon>Elateriformia</taxon>
        <taxon>Elateroidea</taxon>
        <taxon>Lampyridae</taxon>
        <taxon>Lampyrinae</taxon>
        <taxon>Pyrocoelia</taxon>
    </lineage>
</organism>
<dbReference type="Proteomes" id="UP001329430">
    <property type="component" value="Chromosome 2"/>
</dbReference>
<dbReference type="AlphaFoldDB" id="A0AAN7VJY0"/>
<dbReference type="InterPro" id="IPR039353">
    <property type="entry name" value="TF_Adf1"/>
</dbReference>
<evidence type="ECO:0000256" key="2">
    <source>
        <dbReference type="SAM" id="MobiDB-lite"/>
    </source>
</evidence>
<evidence type="ECO:0000313" key="5">
    <source>
        <dbReference type="Proteomes" id="UP001329430"/>
    </source>
</evidence>
<feature type="compositionally biased region" description="Basic and acidic residues" evidence="2">
    <location>
        <begin position="86"/>
        <end position="97"/>
    </location>
</feature>
<reference evidence="4 5" key="1">
    <citation type="journal article" date="2024" name="Insects">
        <title>An Improved Chromosome-Level Genome Assembly of the Firefly Pyrocoelia pectoralis.</title>
        <authorList>
            <person name="Fu X."/>
            <person name="Meyer-Rochow V.B."/>
            <person name="Ballantyne L."/>
            <person name="Zhu X."/>
        </authorList>
    </citation>
    <scope>NUCLEOTIDE SEQUENCE [LARGE SCALE GENOMIC DNA]</scope>
    <source>
        <strain evidence="4">XCY_ONT2</strain>
    </source>
</reference>
<feature type="compositionally biased region" description="Polar residues" evidence="2">
    <location>
        <begin position="99"/>
        <end position="119"/>
    </location>
</feature>
<dbReference type="GO" id="GO:0005667">
    <property type="term" value="C:transcription regulator complex"/>
    <property type="evidence" value="ECO:0007669"/>
    <property type="project" value="TreeGrafter"/>
</dbReference>
<evidence type="ECO:0000256" key="1">
    <source>
        <dbReference type="SAM" id="Coils"/>
    </source>
</evidence>
<comment type="caution">
    <text evidence="4">The sequence shown here is derived from an EMBL/GenBank/DDBJ whole genome shotgun (WGS) entry which is preliminary data.</text>
</comment>
<keyword evidence="1" id="KW-0175">Coiled coil</keyword>
<feature type="compositionally biased region" description="Low complexity" evidence="2">
    <location>
        <begin position="133"/>
        <end position="145"/>
    </location>
</feature>
<evidence type="ECO:0000313" key="4">
    <source>
        <dbReference type="EMBL" id="KAK5647829.1"/>
    </source>
</evidence>
<name>A0AAN7VJY0_9COLE</name>
<feature type="region of interest" description="Disordered" evidence="2">
    <location>
        <begin position="86"/>
        <end position="148"/>
    </location>
</feature>
<keyword evidence="5" id="KW-1185">Reference proteome</keyword>
<dbReference type="EMBL" id="JAVRBK010000002">
    <property type="protein sequence ID" value="KAK5647829.1"/>
    <property type="molecule type" value="Genomic_DNA"/>
</dbReference>
<evidence type="ECO:0000259" key="3">
    <source>
        <dbReference type="Pfam" id="PF10545"/>
    </source>
</evidence>
<dbReference type="PANTHER" id="PTHR12243:SF67">
    <property type="entry name" value="COREPRESSOR OF PANGOLIN, ISOFORM A-RELATED"/>
    <property type="match status" value="1"/>
</dbReference>
<dbReference type="Pfam" id="PF10545">
    <property type="entry name" value="MADF_DNA_bdg"/>
    <property type="match status" value="1"/>
</dbReference>
<dbReference type="PANTHER" id="PTHR12243">
    <property type="entry name" value="MADF DOMAIN TRANSCRIPTION FACTOR"/>
    <property type="match status" value="1"/>
</dbReference>
<dbReference type="GO" id="GO:0005634">
    <property type="term" value="C:nucleus"/>
    <property type="evidence" value="ECO:0007669"/>
    <property type="project" value="TreeGrafter"/>
</dbReference>
<gene>
    <name evidence="4" type="ORF">RI129_002721</name>
</gene>
<proteinExistence type="predicted"/>
<feature type="coiled-coil region" evidence="1">
    <location>
        <begin position="160"/>
        <end position="187"/>
    </location>
</feature>
<dbReference type="InterPro" id="IPR006578">
    <property type="entry name" value="MADF-dom"/>
</dbReference>